<dbReference type="GO" id="GO:0005789">
    <property type="term" value="C:endoplasmic reticulum membrane"/>
    <property type="evidence" value="ECO:0007669"/>
    <property type="project" value="TreeGrafter"/>
</dbReference>
<dbReference type="InterPro" id="IPR002347">
    <property type="entry name" value="SDR_fam"/>
</dbReference>
<dbReference type="SUPFAM" id="SSF51735">
    <property type="entry name" value="NAD(P)-binding Rossmann-fold domains"/>
    <property type="match status" value="1"/>
</dbReference>
<evidence type="ECO:0000313" key="12">
    <source>
        <dbReference type="EMBL" id="KAF2019084.1"/>
    </source>
</evidence>
<dbReference type="PRINTS" id="PR00081">
    <property type="entry name" value="GDHRDH"/>
</dbReference>
<evidence type="ECO:0000256" key="4">
    <source>
        <dbReference type="ARBA" id="ARBA00022824"/>
    </source>
</evidence>
<dbReference type="InterPro" id="IPR045022">
    <property type="entry name" value="KDSR-like"/>
</dbReference>
<dbReference type="PANTHER" id="PTHR43550">
    <property type="entry name" value="3-KETODIHYDROSPHINGOSINE REDUCTASE"/>
    <property type="match status" value="1"/>
</dbReference>
<keyword evidence="8" id="KW-0443">Lipid metabolism</keyword>
<evidence type="ECO:0000256" key="6">
    <source>
        <dbReference type="ARBA" id="ARBA00022919"/>
    </source>
</evidence>
<proteinExistence type="predicted"/>
<dbReference type="EMBL" id="ML978067">
    <property type="protein sequence ID" value="KAF2019084.1"/>
    <property type="molecule type" value="Genomic_DNA"/>
</dbReference>
<protein>
    <recommendedName>
        <fullName evidence="9">3-dehydrosphinganine reductase</fullName>
        <ecNumber evidence="9">1.1.1.102</ecNumber>
    </recommendedName>
</protein>
<keyword evidence="5" id="KW-0521">NADP</keyword>
<keyword evidence="7" id="KW-0560">Oxidoreductase</keyword>
<evidence type="ECO:0000256" key="9">
    <source>
        <dbReference type="ARBA" id="ARBA00026112"/>
    </source>
</evidence>
<comment type="function">
    <text evidence="10">Catalyzes the reduction of 3'-oxosphinganine (3-ketodihydrosphingosine/KDS) to sphinganine (dihydrosphingosine/DHS), the second step of de novo sphingolipid biosynthesis.</text>
</comment>
<name>A0A6A5Y3E9_9PLEO</name>
<sequence length="367" mass="40864">MAFILWGTIALLLLVAYISLDVMGFLPKRNKFQIEGQTVILTGGSYGMGREVARLISERGANLILVARDPKKLESALEYAKSHAKNPSTQRFHYISADVTSDAENGRILEEATAWNNGRVPEVVWTNAGASVPELFLEQSHETMHKQMDLNYWAHVYLARRTLKAWLYPDTPYQPKEKGAKPEPPRHFIFSLSVIAFYQVAGYGQYAASKSALRATADMLRQEVLLYNGARRSNTQTKQVPAPFDVHIRTVYPATINSPGFAVENETKHPATLAIEETDPVQTEIEAAQGAIRGLEAGNYMTPTSLLADAIRMSTLGGQPRDNIIKDTIGSWITSIVWLFMGPDLDGKVWNWGKKEGMPELKPSTKK</sequence>
<dbReference type="GO" id="GO:0006666">
    <property type="term" value="P:3-keto-sphinganine metabolic process"/>
    <property type="evidence" value="ECO:0007669"/>
    <property type="project" value="InterPro"/>
</dbReference>
<dbReference type="Gene3D" id="3.40.50.720">
    <property type="entry name" value="NAD(P)-binding Rossmann-like Domain"/>
    <property type="match status" value="1"/>
</dbReference>
<evidence type="ECO:0000256" key="10">
    <source>
        <dbReference type="ARBA" id="ARBA00044737"/>
    </source>
</evidence>
<dbReference type="CDD" id="cd08939">
    <property type="entry name" value="KDSR-like_SDR_c"/>
    <property type="match status" value="1"/>
</dbReference>
<comment type="pathway">
    <text evidence="2">Lipid metabolism; sphingolipid metabolism.</text>
</comment>
<keyword evidence="4" id="KW-0256">Endoplasmic reticulum</keyword>
<organism evidence="12 13">
    <name type="scientific">Aaosphaeria arxii CBS 175.79</name>
    <dbReference type="NCBI Taxonomy" id="1450172"/>
    <lineage>
        <taxon>Eukaryota</taxon>
        <taxon>Fungi</taxon>
        <taxon>Dikarya</taxon>
        <taxon>Ascomycota</taxon>
        <taxon>Pezizomycotina</taxon>
        <taxon>Dothideomycetes</taxon>
        <taxon>Pleosporomycetidae</taxon>
        <taxon>Pleosporales</taxon>
        <taxon>Pleosporales incertae sedis</taxon>
        <taxon>Aaosphaeria</taxon>
    </lineage>
</organism>
<dbReference type="Proteomes" id="UP000799778">
    <property type="component" value="Unassembled WGS sequence"/>
</dbReference>
<evidence type="ECO:0000256" key="2">
    <source>
        <dbReference type="ARBA" id="ARBA00004760"/>
    </source>
</evidence>
<dbReference type="OrthoDB" id="10267115at2759"/>
<dbReference type="PANTHER" id="PTHR43550:SF3">
    <property type="entry name" value="3-KETODIHYDROSPHINGOSINE REDUCTASE"/>
    <property type="match status" value="1"/>
</dbReference>
<dbReference type="GO" id="GO:0030148">
    <property type="term" value="P:sphingolipid biosynthetic process"/>
    <property type="evidence" value="ECO:0007669"/>
    <property type="project" value="InterPro"/>
</dbReference>
<evidence type="ECO:0000256" key="8">
    <source>
        <dbReference type="ARBA" id="ARBA00023098"/>
    </source>
</evidence>
<comment type="pathway">
    <text evidence="3">Sphingolipid metabolism.</text>
</comment>
<evidence type="ECO:0000256" key="7">
    <source>
        <dbReference type="ARBA" id="ARBA00023002"/>
    </source>
</evidence>
<dbReference type="GeneID" id="54284427"/>
<gene>
    <name evidence="12" type="ORF">BU24DRAFT_418687</name>
</gene>
<dbReference type="AlphaFoldDB" id="A0A6A5Y3E9"/>
<dbReference type="Pfam" id="PF00106">
    <property type="entry name" value="adh_short"/>
    <property type="match status" value="1"/>
</dbReference>
<comment type="subcellular location">
    <subcellularLocation>
        <location evidence="1">Endoplasmic reticulum</location>
    </subcellularLocation>
</comment>
<evidence type="ECO:0000256" key="1">
    <source>
        <dbReference type="ARBA" id="ARBA00004240"/>
    </source>
</evidence>
<dbReference type="InterPro" id="IPR036291">
    <property type="entry name" value="NAD(P)-bd_dom_sf"/>
</dbReference>
<dbReference type="EC" id="1.1.1.102" evidence="9"/>
<keyword evidence="13" id="KW-1185">Reference proteome</keyword>
<evidence type="ECO:0000256" key="3">
    <source>
        <dbReference type="ARBA" id="ARBA00004991"/>
    </source>
</evidence>
<evidence type="ECO:0000256" key="11">
    <source>
        <dbReference type="ARBA" id="ARBA00048930"/>
    </source>
</evidence>
<accession>A0A6A5Y3E9</accession>
<dbReference type="RefSeq" id="XP_033387423.1">
    <property type="nucleotide sequence ID" value="XM_033527030.1"/>
</dbReference>
<reference evidence="12" key="1">
    <citation type="journal article" date="2020" name="Stud. Mycol.">
        <title>101 Dothideomycetes genomes: a test case for predicting lifestyles and emergence of pathogens.</title>
        <authorList>
            <person name="Haridas S."/>
            <person name="Albert R."/>
            <person name="Binder M."/>
            <person name="Bloem J."/>
            <person name="Labutti K."/>
            <person name="Salamov A."/>
            <person name="Andreopoulos B."/>
            <person name="Baker S."/>
            <person name="Barry K."/>
            <person name="Bills G."/>
            <person name="Bluhm B."/>
            <person name="Cannon C."/>
            <person name="Castanera R."/>
            <person name="Culley D."/>
            <person name="Daum C."/>
            <person name="Ezra D."/>
            <person name="Gonzalez J."/>
            <person name="Henrissat B."/>
            <person name="Kuo A."/>
            <person name="Liang C."/>
            <person name="Lipzen A."/>
            <person name="Lutzoni F."/>
            <person name="Magnuson J."/>
            <person name="Mondo S."/>
            <person name="Nolan M."/>
            <person name="Ohm R."/>
            <person name="Pangilinan J."/>
            <person name="Park H.-J."/>
            <person name="Ramirez L."/>
            <person name="Alfaro M."/>
            <person name="Sun H."/>
            <person name="Tritt A."/>
            <person name="Yoshinaga Y."/>
            <person name="Zwiers L.-H."/>
            <person name="Turgeon B."/>
            <person name="Goodwin S."/>
            <person name="Spatafora J."/>
            <person name="Crous P."/>
            <person name="Grigoriev I."/>
        </authorList>
    </citation>
    <scope>NUCLEOTIDE SEQUENCE</scope>
    <source>
        <strain evidence="12">CBS 175.79</strain>
    </source>
</reference>
<comment type="catalytic activity">
    <reaction evidence="11">
        <text>sphinganine + NADP(+) = 3-oxosphinganine + NADPH + H(+)</text>
        <dbReference type="Rhea" id="RHEA:22640"/>
        <dbReference type="ChEBI" id="CHEBI:15378"/>
        <dbReference type="ChEBI" id="CHEBI:57783"/>
        <dbReference type="ChEBI" id="CHEBI:57817"/>
        <dbReference type="ChEBI" id="CHEBI:58299"/>
        <dbReference type="ChEBI" id="CHEBI:58349"/>
        <dbReference type="EC" id="1.1.1.102"/>
    </reaction>
    <physiologicalReaction direction="right-to-left" evidence="11">
        <dbReference type="Rhea" id="RHEA:22642"/>
    </physiologicalReaction>
</comment>
<evidence type="ECO:0000256" key="5">
    <source>
        <dbReference type="ARBA" id="ARBA00022857"/>
    </source>
</evidence>
<keyword evidence="6" id="KW-0746">Sphingolipid metabolism</keyword>
<evidence type="ECO:0000313" key="13">
    <source>
        <dbReference type="Proteomes" id="UP000799778"/>
    </source>
</evidence>
<dbReference type="GO" id="GO:0047560">
    <property type="term" value="F:3-dehydrosphinganine reductase activity"/>
    <property type="evidence" value="ECO:0007669"/>
    <property type="project" value="UniProtKB-EC"/>
</dbReference>